<feature type="domain" description="Cytosol aminopeptidase" evidence="5">
    <location>
        <begin position="1"/>
        <end position="171"/>
    </location>
</feature>
<dbReference type="InterPro" id="IPR000819">
    <property type="entry name" value="Peptidase_M17_C"/>
</dbReference>
<dbReference type="PANTHER" id="PTHR11963">
    <property type="entry name" value="LEUCINE AMINOPEPTIDASE-RELATED"/>
    <property type="match status" value="1"/>
</dbReference>
<evidence type="ECO:0000313" key="7">
    <source>
        <dbReference type="Proteomes" id="UP000274822"/>
    </source>
</evidence>
<dbReference type="GO" id="GO:0006508">
    <property type="term" value="P:proteolysis"/>
    <property type="evidence" value="ECO:0007669"/>
    <property type="project" value="UniProtKB-KW"/>
</dbReference>
<evidence type="ECO:0000256" key="2">
    <source>
        <dbReference type="ARBA" id="ARBA00022438"/>
    </source>
</evidence>
<dbReference type="Gene3D" id="3.40.630.10">
    <property type="entry name" value="Zn peptidases"/>
    <property type="match status" value="1"/>
</dbReference>
<keyword evidence="3" id="KW-0645">Protease</keyword>
<evidence type="ECO:0000256" key="4">
    <source>
        <dbReference type="ARBA" id="ARBA00022801"/>
    </source>
</evidence>
<evidence type="ECO:0000259" key="5">
    <source>
        <dbReference type="Pfam" id="PF00883"/>
    </source>
</evidence>
<dbReference type="InterPro" id="IPR011356">
    <property type="entry name" value="Leucine_aapep/pepB"/>
</dbReference>
<sequence>VADTDAEGRLILADALYYLTSKFKPHSVIDLATLTGAMDVALGVFTNSDALWHQLNQAATRTSDAFWRMPLHPDYLKPMRASIVADLINIGNRSGGSCTAAAFLKEFVLGLETPVESTGEEANTPTAAVVVKEEGETIRWAHIDIAGVMESKEAAGYTPKGMSGRPTRSLIEFARNAASQATEAPTPMVNFTFKSEASGKVDSANTASAQMSG</sequence>
<dbReference type="SUPFAM" id="SSF53187">
    <property type="entry name" value="Zn-dependent exopeptidases"/>
    <property type="match status" value="2"/>
</dbReference>
<comment type="caution">
    <text evidence="6">The sequence shown here is derived from an EMBL/GenBank/DDBJ whole genome shotgun (WGS) entry which is preliminary data.</text>
</comment>
<keyword evidence="7" id="KW-1185">Reference proteome</keyword>
<accession>A0A433P5C8</accession>
<dbReference type="AlphaFoldDB" id="A0A433P5C8"/>
<dbReference type="GO" id="GO:0070006">
    <property type="term" value="F:metalloaminopeptidase activity"/>
    <property type="evidence" value="ECO:0007669"/>
    <property type="project" value="InterPro"/>
</dbReference>
<dbReference type="PANTHER" id="PTHR11963:SF23">
    <property type="entry name" value="CYTOSOL AMINOPEPTIDASE"/>
    <property type="match status" value="1"/>
</dbReference>
<evidence type="ECO:0000256" key="3">
    <source>
        <dbReference type="ARBA" id="ARBA00022670"/>
    </source>
</evidence>
<dbReference type="EMBL" id="RBNJ01033244">
    <property type="protein sequence ID" value="RUS12702.1"/>
    <property type="molecule type" value="Genomic_DNA"/>
</dbReference>
<keyword evidence="4" id="KW-0378">Hydrolase</keyword>
<reference evidence="6 7" key="1">
    <citation type="journal article" date="2018" name="New Phytol.">
        <title>Phylogenomics of Endogonaceae and evolution of mycorrhizas within Mucoromycota.</title>
        <authorList>
            <person name="Chang Y."/>
            <person name="Desiro A."/>
            <person name="Na H."/>
            <person name="Sandor L."/>
            <person name="Lipzen A."/>
            <person name="Clum A."/>
            <person name="Barry K."/>
            <person name="Grigoriev I.V."/>
            <person name="Martin F.M."/>
            <person name="Stajich J.E."/>
            <person name="Smith M.E."/>
            <person name="Bonito G."/>
            <person name="Spatafora J.W."/>
        </authorList>
    </citation>
    <scope>NUCLEOTIDE SEQUENCE [LARGE SCALE GENOMIC DNA]</scope>
    <source>
        <strain evidence="6 7">AD002</strain>
    </source>
</reference>
<proteinExistence type="inferred from homology"/>
<comment type="similarity">
    <text evidence="1">Belongs to the peptidase M17 family.</text>
</comment>
<dbReference type="Proteomes" id="UP000274822">
    <property type="component" value="Unassembled WGS sequence"/>
</dbReference>
<keyword evidence="2 6" id="KW-0031">Aminopeptidase</keyword>
<dbReference type="GO" id="GO:0005737">
    <property type="term" value="C:cytoplasm"/>
    <property type="evidence" value="ECO:0007669"/>
    <property type="project" value="InterPro"/>
</dbReference>
<gene>
    <name evidence="6" type="ORF">BC938DRAFT_478544</name>
</gene>
<feature type="non-terminal residue" evidence="6">
    <location>
        <position position="213"/>
    </location>
</feature>
<feature type="non-terminal residue" evidence="6">
    <location>
        <position position="1"/>
    </location>
</feature>
<name>A0A433P5C8_9FUNG</name>
<evidence type="ECO:0000256" key="1">
    <source>
        <dbReference type="ARBA" id="ARBA00009528"/>
    </source>
</evidence>
<protein>
    <submittedName>
        <fullName evidence="6">Cytosol aminopeptidase family, catalytic domain-containing protein</fullName>
    </submittedName>
</protein>
<dbReference type="GO" id="GO:0030145">
    <property type="term" value="F:manganese ion binding"/>
    <property type="evidence" value="ECO:0007669"/>
    <property type="project" value="InterPro"/>
</dbReference>
<evidence type="ECO:0000313" key="6">
    <source>
        <dbReference type="EMBL" id="RUS12702.1"/>
    </source>
</evidence>
<dbReference type="Pfam" id="PF00883">
    <property type="entry name" value="Peptidase_M17"/>
    <property type="match status" value="1"/>
</dbReference>
<organism evidence="6 7">
    <name type="scientific">Jimgerdemannia flammicorona</name>
    <dbReference type="NCBI Taxonomy" id="994334"/>
    <lineage>
        <taxon>Eukaryota</taxon>
        <taxon>Fungi</taxon>
        <taxon>Fungi incertae sedis</taxon>
        <taxon>Mucoromycota</taxon>
        <taxon>Mucoromycotina</taxon>
        <taxon>Endogonomycetes</taxon>
        <taxon>Endogonales</taxon>
        <taxon>Endogonaceae</taxon>
        <taxon>Jimgerdemannia</taxon>
    </lineage>
</organism>